<dbReference type="Proteomes" id="UP000254340">
    <property type="component" value="Unassembled WGS sequence"/>
</dbReference>
<dbReference type="EMBL" id="UGLH01000006">
    <property type="protein sequence ID" value="STT84718.1"/>
    <property type="molecule type" value="Genomic_DNA"/>
</dbReference>
<dbReference type="AlphaFoldDB" id="A0A377XPN6"/>
<name>A0A377XPN6_KLEPN</name>
<evidence type="ECO:0000313" key="2">
    <source>
        <dbReference type="Proteomes" id="UP000254340"/>
    </source>
</evidence>
<proteinExistence type="predicted"/>
<evidence type="ECO:0000313" key="1">
    <source>
        <dbReference type="EMBL" id="STT84718.1"/>
    </source>
</evidence>
<accession>A0A377XPN6</accession>
<sequence length="103" mass="11622">MPQFRLFYKGTTVKAVAPLTVRIDLGQPGKENMLSLLSLPVMPEAFWRQHKLSDPLSKPRWPACHTASAPGKWAIYYLFPGRRLLGGRPAGQPRSLEFRYAAL</sequence>
<gene>
    <name evidence="1" type="ORF">NCTC5047_05779</name>
</gene>
<protein>
    <submittedName>
        <fullName evidence="1">ABC transporter substrate-binding protein</fullName>
    </submittedName>
</protein>
<organism evidence="1 2">
    <name type="scientific">Klebsiella pneumoniae</name>
    <dbReference type="NCBI Taxonomy" id="573"/>
    <lineage>
        <taxon>Bacteria</taxon>
        <taxon>Pseudomonadati</taxon>
        <taxon>Pseudomonadota</taxon>
        <taxon>Gammaproteobacteria</taxon>
        <taxon>Enterobacterales</taxon>
        <taxon>Enterobacteriaceae</taxon>
        <taxon>Klebsiella/Raoultella group</taxon>
        <taxon>Klebsiella</taxon>
        <taxon>Klebsiella pneumoniae complex</taxon>
    </lineage>
</organism>
<reference evidence="1 2" key="1">
    <citation type="submission" date="2018-06" db="EMBL/GenBank/DDBJ databases">
        <authorList>
            <consortium name="Pathogen Informatics"/>
            <person name="Doyle S."/>
        </authorList>
    </citation>
    <scope>NUCLEOTIDE SEQUENCE [LARGE SCALE GENOMIC DNA]</scope>
    <source>
        <strain evidence="1 2">NCTC5047</strain>
    </source>
</reference>